<accession>A0A1J1CCP4</accession>
<proteinExistence type="predicted"/>
<dbReference type="KEGG" id="caby:Cabys_3277"/>
<gene>
    <name evidence="1" type="ORF">Cabys_3277</name>
</gene>
<name>A0A1J1CCP4_CALAY</name>
<dbReference type="AlphaFoldDB" id="A0A1J1CCP4"/>
<sequence length="350" mass="41558">MMNNLLKYIVAILIVLNVAFSESLFAASPPLTKRLAGGPTVMFEKNPFVDYVNIYLLIDKTPFNNPLTIDYILEEIEIALQRQGAICQPLLNRIIPEKPFNAHEQAFLIVRFSADDFENNLPSILKTLLLLNKRHKYLIYDQNLVYQQMKNISKFLQPDSFFKRVKEAQVNHVPPVTLHPHMYLLISGRIDIFHILNTLHRFIASKAIKEDTFSSNNNDRLYWLFVFQRFLIDFLKNQINIQEQNCWRILAPIQIKEGKISLKADKISALDENRFFEQLRQQKAVFKDWYFKDYLKYFKWLNFDNDTKALLQLYSECYLKSDALFRLNLKPENKFVDEFFEMPNQYIEFK</sequence>
<dbReference type="Proteomes" id="UP000183868">
    <property type="component" value="Chromosome"/>
</dbReference>
<dbReference type="EMBL" id="CP018099">
    <property type="protein sequence ID" value="APF20025.1"/>
    <property type="molecule type" value="Genomic_DNA"/>
</dbReference>
<dbReference type="RefSeq" id="WP_150109230.1">
    <property type="nucleotide sequence ID" value="NZ_CM001402.1"/>
</dbReference>
<organism evidence="1 2">
    <name type="scientific">Caldithrix abyssi DSM 13497</name>
    <dbReference type="NCBI Taxonomy" id="880073"/>
    <lineage>
        <taxon>Bacteria</taxon>
        <taxon>Pseudomonadati</taxon>
        <taxon>Calditrichota</taxon>
        <taxon>Calditrichia</taxon>
        <taxon>Calditrichales</taxon>
        <taxon>Calditrichaceae</taxon>
        <taxon>Caldithrix</taxon>
    </lineage>
</organism>
<protein>
    <submittedName>
        <fullName evidence="1">Uncharacterized protein</fullName>
    </submittedName>
</protein>
<evidence type="ECO:0000313" key="2">
    <source>
        <dbReference type="Proteomes" id="UP000183868"/>
    </source>
</evidence>
<reference evidence="1 2" key="1">
    <citation type="submission" date="2016-11" db="EMBL/GenBank/DDBJ databases">
        <title>Genomic analysis of Caldithrix abyssi and proposal of a novel bacterial phylum Caldithrichaeota.</title>
        <authorList>
            <person name="Kublanov I."/>
            <person name="Sigalova O."/>
            <person name="Gavrilov S."/>
            <person name="Lebedinsky A."/>
            <person name="Ivanova N."/>
            <person name="Daum C."/>
            <person name="Reddy T."/>
            <person name="Klenk H.P."/>
            <person name="Goker M."/>
            <person name="Reva O."/>
            <person name="Miroshnichenko M."/>
            <person name="Kyprides N."/>
            <person name="Woyke T."/>
            <person name="Gelfand M."/>
        </authorList>
    </citation>
    <scope>NUCLEOTIDE SEQUENCE [LARGE SCALE GENOMIC DNA]</scope>
    <source>
        <strain evidence="1 2">LF13</strain>
    </source>
</reference>
<evidence type="ECO:0000313" key="1">
    <source>
        <dbReference type="EMBL" id="APF20025.1"/>
    </source>
</evidence>